<keyword evidence="4" id="KW-1185">Reference proteome</keyword>
<dbReference type="SUPFAM" id="SSF50630">
    <property type="entry name" value="Acid proteases"/>
    <property type="match status" value="1"/>
</dbReference>
<dbReference type="GO" id="GO:0004190">
    <property type="term" value="F:aspartic-type endopeptidase activity"/>
    <property type="evidence" value="ECO:0007669"/>
    <property type="project" value="InterPro"/>
</dbReference>
<dbReference type="AlphaFoldDB" id="A0A0B1SGQ8"/>
<gene>
    <name evidence="3" type="ORF">OESDEN_17906</name>
</gene>
<dbReference type="PANTHER" id="PTHR47966">
    <property type="entry name" value="BETA-SITE APP-CLEAVING ENZYME, ISOFORM A-RELATED"/>
    <property type="match status" value="1"/>
</dbReference>
<feature type="non-terminal residue" evidence="3">
    <location>
        <position position="212"/>
    </location>
</feature>
<dbReference type="OrthoDB" id="771136at2759"/>
<name>A0A0B1SGQ8_OESDE</name>
<dbReference type="Proteomes" id="UP000053660">
    <property type="component" value="Unassembled WGS sequence"/>
</dbReference>
<dbReference type="PROSITE" id="PS51767">
    <property type="entry name" value="PEPTIDASE_A1"/>
    <property type="match status" value="1"/>
</dbReference>
<dbReference type="PANTHER" id="PTHR47966:SF45">
    <property type="entry name" value="PEPTIDASE A1 DOMAIN-CONTAINING PROTEIN"/>
    <property type="match status" value="1"/>
</dbReference>
<dbReference type="GO" id="GO:0005764">
    <property type="term" value="C:lysosome"/>
    <property type="evidence" value="ECO:0007669"/>
    <property type="project" value="TreeGrafter"/>
</dbReference>
<feature type="domain" description="Peptidase A1" evidence="2">
    <location>
        <begin position="72"/>
        <end position="212"/>
    </location>
</feature>
<evidence type="ECO:0000259" key="2">
    <source>
        <dbReference type="PROSITE" id="PS51767"/>
    </source>
</evidence>
<dbReference type="EMBL" id="KN579849">
    <property type="protein sequence ID" value="KHJ82400.1"/>
    <property type="molecule type" value="Genomic_DNA"/>
</dbReference>
<dbReference type="Pfam" id="PF00026">
    <property type="entry name" value="Asp"/>
    <property type="match status" value="1"/>
</dbReference>
<dbReference type="GO" id="GO:0006508">
    <property type="term" value="P:proteolysis"/>
    <property type="evidence" value="ECO:0007669"/>
    <property type="project" value="InterPro"/>
</dbReference>
<organism evidence="3 4">
    <name type="scientific">Oesophagostomum dentatum</name>
    <name type="common">Nodular worm</name>
    <dbReference type="NCBI Taxonomy" id="61180"/>
    <lineage>
        <taxon>Eukaryota</taxon>
        <taxon>Metazoa</taxon>
        <taxon>Ecdysozoa</taxon>
        <taxon>Nematoda</taxon>
        <taxon>Chromadorea</taxon>
        <taxon>Rhabditida</taxon>
        <taxon>Rhabditina</taxon>
        <taxon>Rhabditomorpha</taxon>
        <taxon>Strongyloidea</taxon>
        <taxon>Strongylidae</taxon>
        <taxon>Oesophagostomum</taxon>
    </lineage>
</organism>
<reference evidence="3 4" key="1">
    <citation type="submission" date="2014-03" db="EMBL/GenBank/DDBJ databases">
        <title>Draft genome of the hookworm Oesophagostomum dentatum.</title>
        <authorList>
            <person name="Mitreva M."/>
        </authorList>
    </citation>
    <scope>NUCLEOTIDE SEQUENCE [LARGE SCALE GENOMIC DNA]</scope>
    <source>
        <strain evidence="3 4">OD-Hann</strain>
    </source>
</reference>
<evidence type="ECO:0000256" key="1">
    <source>
        <dbReference type="ARBA" id="ARBA00007447"/>
    </source>
</evidence>
<dbReference type="Gene3D" id="2.40.70.10">
    <property type="entry name" value="Acid Proteases"/>
    <property type="match status" value="1"/>
</dbReference>
<dbReference type="InterPro" id="IPR033121">
    <property type="entry name" value="PEPTIDASE_A1"/>
</dbReference>
<sequence>MHLINIALTVLAALIGLSISMQYRNSLIWRKSKTIKLIEKREYHHESRNSGAHRNLKTTANTAIYETNDLEYVQKVGIGIPAQEFTVWLKLGASEMYVPHKNCSIKQCQEKRRFVPEKSATFIDYGREPKWGVTIDGVESSGYLGGDVIKIGAASEERLAIPNIRFGVAESIVCDRAVKTEFDGILGLSFSIREPQIKAPLTFIERVIETGE</sequence>
<dbReference type="InterPro" id="IPR021109">
    <property type="entry name" value="Peptidase_aspartic_dom_sf"/>
</dbReference>
<proteinExistence type="inferred from homology"/>
<comment type="similarity">
    <text evidence="1">Belongs to the peptidase A1 family.</text>
</comment>
<accession>A0A0B1SGQ8</accession>
<protein>
    <recommendedName>
        <fullName evidence="2">Peptidase A1 domain-containing protein</fullName>
    </recommendedName>
</protein>
<dbReference type="InterPro" id="IPR001461">
    <property type="entry name" value="Aspartic_peptidase_A1"/>
</dbReference>
<evidence type="ECO:0000313" key="3">
    <source>
        <dbReference type="EMBL" id="KHJ82400.1"/>
    </source>
</evidence>
<evidence type="ECO:0000313" key="4">
    <source>
        <dbReference type="Proteomes" id="UP000053660"/>
    </source>
</evidence>